<comment type="subunit">
    <text evidence="2">Component of the CIA complex.</text>
</comment>
<dbReference type="GO" id="GO:0016226">
    <property type="term" value="P:iron-sulfur cluster assembly"/>
    <property type="evidence" value="ECO:0007669"/>
    <property type="project" value="UniProtKB-UniRule"/>
</dbReference>
<dbReference type="Gene3D" id="1.25.10.10">
    <property type="entry name" value="Leucine-rich Repeat Variant"/>
    <property type="match status" value="1"/>
</dbReference>
<dbReference type="InterPro" id="IPR016024">
    <property type="entry name" value="ARM-type_fold"/>
</dbReference>
<dbReference type="Proteomes" id="UP000516260">
    <property type="component" value="Chromosome 1"/>
</dbReference>
<comment type="similarity">
    <text evidence="1 2">Belongs to the MET18/MMS19 family.</text>
</comment>
<dbReference type="InterPro" id="IPR011989">
    <property type="entry name" value="ARM-like"/>
</dbReference>
<keyword evidence="2" id="KW-0539">Nucleus</keyword>
<keyword evidence="2" id="KW-0206">Cytoskeleton</keyword>
<dbReference type="EMBL" id="SWLE01000001">
    <property type="protein sequence ID" value="TNN04146.1"/>
    <property type="molecule type" value="Genomic_DNA"/>
</dbReference>
<dbReference type="PANTHER" id="PTHR12891">
    <property type="entry name" value="DNA REPAIR/TRANSCRIPTION PROTEIN MET18/MMS19"/>
    <property type="match status" value="1"/>
</dbReference>
<evidence type="ECO:0000313" key="5">
    <source>
        <dbReference type="Proteomes" id="UP000516260"/>
    </source>
</evidence>
<name>A0A4Z2CIT1_9TELE</name>
<dbReference type="AlphaFoldDB" id="A0A4Z2CIT1"/>
<dbReference type="PANTHER" id="PTHR12891:SF0">
    <property type="entry name" value="MMS19 NUCLEOTIDE EXCISION REPAIR PROTEIN HOMOLOG"/>
    <property type="match status" value="1"/>
</dbReference>
<dbReference type="GO" id="GO:0071817">
    <property type="term" value="C:MMXD complex"/>
    <property type="evidence" value="ECO:0007669"/>
    <property type="project" value="TreeGrafter"/>
</dbReference>
<keyword evidence="2" id="KW-0227">DNA damage</keyword>
<dbReference type="GO" id="GO:0051604">
    <property type="term" value="P:protein maturation"/>
    <property type="evidence" value="ECO:0007669"/>
    <property type="project" value="UniProtKB-UniRule"/>
</dbReference>
<evidence type="ECO:0000313" key="4">
    <source>
        <dbReference type="EMBL" id="TNN04146.1"/>
    </source>
</evidence>
<dbReference type="SUPFAM" id="SSF48371">
    <property type="entry name" value="ARM repeat"/>
    <property type="match status" value="1"/>
</dbReference>
<feature type="domain" description="MMS19 C-terminal" evidence="3">
    <location>
        <begin position="7"/>
        <end position="152"/>
    </location>
</feature>
<keyword evidence="2" id="KW-0234">DNA repair</keyword>
<gene>
    <name evidence="4" type="ORF">fugu_001175</name>
</gene>
<reference evidence="4 5" key="1">
    <citation type="submission" date="2019-04" db="EMBL/GenBank/DDBJ databases">
        <title>The sequence and de novo assembly of Takifugu bimaculatus genome using PacBio and Hi-C technologies.</title>
        <authorList>
            <person name="Xu P."/>
            <person name="Liu B."/>
            <person name="Zhou Z."/>
        </authorList>
    </citation>
    <scope>NUCLEOTIDE SEQUENCE [LARGE SCALE GENOMIC DNA]</scope>
    <source>
        <strain evidence="4">TB-2018</strain>
        <tissue evidence="4">Muscle</tissue>
    </source>
</reference>
<evidence type="ECO:0000256" key="2">
    <source>
        <dbReference type="RuleBase" id="RU367072"/>
    </source>
</evidence>
<evidence type="ECO:0000256" key="1">
    <source>
        <dbReference type="ARBA" id="ARBA00009340"/>
    </source>
</evidence>
<dbReference type="InterPro" id="IPR039920">
    <property type="entry name" value="MMS19"/>
</dbReference>
<comment type="function">
    <text evidence="2">Key component of the cytosolic iron-sulfur protein assembly (CIA) complex, a multiprotein complex that mediates the incorporation of iron-sulfur cluster into apoproteins specifically involved in DNA metabolism and genomic integrity. In the CIA complex, MMS19 acts as an adapter between early-acting CIA components and a subset of cellular target iron-sulfur proteins.</text>
</comment>
<evidence type="ECO:0000259" key="3">
    <source>
        <dbReference type="Pfam" id="PF12460"/>
    </source>
</evidence>
<dbReference type="InterPro" id="IPR024687">
    <property type="entry name" value="MMS19_C"/>
</dbReference>
<protein>
    <recommendedName>
        <fullName evidence="2">MMS19 nucleotide excision repair protein</fullName>
    </recommendedName>
</protein>
<proteinExistence type="inferred from homology"/>
<sequence length="217" mass="24448">MTTWAILAADGFSLLMTDSVDILNRSCHADVRIMYRQRFFSENSPKLVQGFNAARQEKKPNYLKALSNIVEKLPKQVQVTELPALLSLLLEALSCPDQGVQLSTLSCLQPVLVDPPPALIQQLEALFSRLLALTSSPSMNMRIASLRCIKTISHFPVHEVLPFRARVLRALARPLDDRKRLVRREAVQARAEWYVVEKSQRLTVTVLCSNDPVLFAL</sequence>
<organism evidence="4 5">
    <name type="scientific">Takifugu bimaculatus</name>
    <dbReference type="NCBI Taxonomy" id="433685"/>
    <lineage>
        <taxon>Eukaryota</taxon>
        <taxon>Metazoa</taxon>
        <taxon>Chordata</taxon>
        <taxon>Craniata</taxon>
        <taxon>Vertebrata</taxon>
        <taxon>Euteleostomi</taxon>
        <taxon>Actinopterygii</taxon>
        <taxon>Neopterygii</taxon>
        <taxon>Teleostei</taxon>
        <taxon>Neoteleostei</taxon>
        <taxon>Acanthomorphata</taxon>
        <taxon>Eupercaria</taxon>
        <taxon>Tetraodontiformes</taxon>
        <taxon>Tetradontoidea</taxon>
        <taxon>Tetraodontidae</taxon>
        <taxon>Takifugu</taxon>
    </lineage>
</organism>
<dbReference type="GO" id="GO:0006281">
    <property type="term" value="P:DNA repair"/>
    <property type="evidence" value="ECO:0007669"/>
    <property type="project" value="UniProtKB-UniRule"/>
</dbReference>
<comment type="subcellular location">
    <subcellularLocation>
        <location evidence="2">Cytoplasm</location>
        <location evidence="2">Cytoskeleton</location>
        <location evidence="2">Spindle</location>
    </subcellularLocation>
    <subcellularLocation>
        <location evidence="2">Nucleus</location>
    </subcellularLocation>
</comment>
<keyword evidence="2" id="KW-0963">Cytoplasm</keyword>
<dbReference type="Pfam" id="PF12460">
    <property type="entry name" value="MMS19_C"/>
    <property type="match status" value="1"/>
</dbReference>
<comment type="caution">
    <text evidence="4">The sequence shown here is derived from an EMBL/GenBank/DDBJ whole genome shotgun (WGS) entry which is preliminary data.</text>
</comment>
<dbReference type="GO" id="GO:0097361">
    <property type="term" value="C:cytosolic [4Fe-4S] assembly targeting complex"/>
    <property type="evidence" value="ECO:0007669"/>
    <property type="project" value="UniProtKB-UniRule"/>
</dbReference>
<keyword evidence="5" id="KW-1185">Reference proteome</keyword>
<dbReference type="GO" id="GO:0005634">
    <property type="term" value="C:nucleus"/>
    <property type="evidence" value="ECO:0007669"/>
    <property type="project" value="UniProtKB-SubCell"/>
</dbReference>
<accession>A0A4Z2CIT1</accession>